<comment type="similarity">
    <text evidence="2 6">Belongs to the 4-toluene sulfonate uptake permease (TSUP) (TC 2.A.102) family.</text>
</comment>
<dbReference type="PANTHER" id="PTHR43483">
    <property type="entry name" value="MEMBRANE TRANSPORTER PROTEIN HI_0806-RELATED"/>
    <property type="match status" value="1"/>
</dbReference>
<feature type="transmembrane region" description="Helical" evidence="6">
    <location>
        <begin position="184"/>
        <end position="203"/>
    </location>
</feature>
<keyword evidence="3 6" id="KW-0812">Transmembrane</keyword>
<sequence length="267" mass="28854">MPSIEMFFLLFFIGAATGSIASVIKIAPALIAIPALYFFLPVFNLSFELLMLPAIATCITAFIPAHLYAWIISMKKGEVDSQQLINFAPGIAMGGVIGAQILSLSSVFVFKIAFSLIALIAVTNVFFLARPEKIYVAQVGKTWNLPIGLIIGVLSLMAGNCGHALGCLLCSFKKVEAKLQQGTSNGFVVFASIAAMIGFIYPAQTFDHIGLSGFAGAVHLPSMIVLSCSHLFFYWLCHNRGNELDKSVLSISFVVFIAFSVLRLWIS</sequence>
<dbReference type="AlphaFoldDB" id="A0A1M4ZN63"/>
<dbReference type="STRING" id="1122206.SAMN02745753_01448"/>
<name>A0A1M4ZN63_9GAMM</name>
<dbReference type="OrthoDB" id="6103152at2"/>
<evidence type="ECO:0000313" key="8">
    <source>
        <dbReference type="Proteomes" id="UP000184517"/>
    </source>
</evidence>
<dbReference type="GO" id="GO:0005886">
    <property type="term" value="C:plasma membrane"/>
    <property type="evidence" value="ECO:0007669"/>
    <property type="project" value="UniProtKB-SubCell"/>
</dbReference>
<evidence type="ECO:0000256" key="2">
    <source>
        <dbReference type="ARBA" id="ARBA00009142"/>
    </source>
</evidence>
<protein>
    <recommendedName>
        <fullName evidence="6">Probable membrane transporter protein</fullName>
    </recommendedName>
</protein>
<evidence type="ECO:0000256" key="5">
    <source>
        <dbReference type="ARBA" id="ARBA00023136"/>
    </source>
</evidence>
<gene>
    <name evidence="7" type="ORF">SAMN02745753_01448</name>
</gene>
<dbReference type="Pfam" id="PF01925">
    <property type="entry name" value="TauE"/>
    <property type="match status" value="1"/>
</dbReference>
<dbReference type="EMBL" id="FQVF01000006">
    <property type="protein sequence ID" value="SHF19365.1"/>
    <property type="molecule type" value="Genomic_DNA"/>
</dbReference>
<keyword evidence="4 6" id="KW-1133">Transmembrane helix</keyword>
<accession>A0A1M4ZN63</accession>
<proteinExistence type="inferred from homology"/>
<evidence type="ECO:0000256" key="1">
    <source>
        <dbReference type="ARBA" id="ARBA00004141"/>
    </source>
</evidence>
<feature type="transmembrane region" description="Helical" evidence="6">
    <location>
        <begin position="6"/>
        <end position="37"/>
    </location>
</feature>
<evidence type="ECO:0000256" key="6">
    <source>
        <dbReference type="RuleBase" id="RU363041"/>
    </source>
</evidence>
<keyword evidence="8" id="KW-1185">Reference proteome</keyword>
<feature type="transmembrane region" description="Helical" evidence="6">
    <location>
        <begin position="109"/>
        <end position="129"/>
    </location>
</feature>
<feature type="transmembrane region" description="Helical" evidence="6">
    <location>
        <begin position="49"/>
        <end position="72"/>
    </location>
</feature>
<feature type="transmembrane region" description="Helical" evidence="6">
    <location>
        <begin position="248"/>
        <end position="266"/>
    </location>
</feature>
<dbReference type="RefSeq" id="WP_072839051.1">
    <property type="nucleotide sequence ID" value="NZ_FQVF01000006.1"/>
</dbReference>
<feature type="transmembrane region" description="Helical" evidence="6">
    <location>
        <begin position="209"/>
        <end position="236"/>
    </location>
</feature>
<dbReference type="Proteomes" id="UP000184517">
    <property type="component" value="Unassembled WGS sequence"/>
</dbReference>
<organism evidence="7 8">
    <name type="scientific">Marinomonas polaris DSM 16579</name>
    <dbReference type="NCBI Taxonomy" id="1122206"/>
    <lineage>
        <taxon>Bacteria</taxon>
        <taxon>Pseudomonadati</taxon>
        <taxon>Pseudomonadota</taxon>
        <taxon>Gammaproteobacteria</taxon>
        <taxon>Oceanospirillales</taxon>
        <taxon>Oceanospirillaceae</taxon>
        <taxon>Marinomonas</taxon>
    </lineage>
</organism>
<comment type="subcellular location">
    <subcellularLocation>
        <location evidence="6">Cell membrane</location>
        <topology evidence="6">Multi-pass membrane protein</topology>
    </subcellularLocation>
    <subcellularLocation>
        <location evidence="1">Membrane</location>
        <topology evidence="1">Multi-pass membrane protein</topology>
    </subcellularLocation>
</comment>
<dbReference type="PANTHER" id="PTHR43483:SF3">
    <property type="entry name" value="MEMBRANE TRANSPORTER PROTEIN HI_0806-RELATED"/>
    <property type="match status" value="1"/>
</dbReference>
<keyword evidence="6" id="KW-1003">Cell membrane</keyword>
<reference evidence="8" key="1">
    <citation type="submission" date="2016-11" db="EMBL/GenBank/DDBJ databases">
        <authorList>
            <person name="Varghese N."/>
            <person name="Submissions S."/>
        </authorList>
    </citation>
    <scope>NUCLEOTIDE SEQUENCE [LARGE SCALE GENOMIC DNA]</scope>
    <source>
        <strain evidence="8">DSM 16579</strain>
    </source>
</reference>
<dbReference type="InterPro" id="IPR002781">
    <property type="entry name" value="TM_pro_TauE-like"/>
</dbReference>
<evidence type="ECO:0000313" key="7">
    <source>
        <dbReference type="EMBL" id="SHF19365.1"/>
    </source>
</evidence>
<evidence type="ECO:0000256" key="4">
    <source>
        <dbReference type="ARBA" id="ARBA00022989"/>
    </source>
</evidence>
<feature type="transmembrane region" description="Helical" evidence="6">
    <location>
        <begin position="84"/>
        <end position="102"/>
    </location>
</feature>
<evidence type="ECO:0000256" key="3">
    <source>
        <dbReference type="ARBA" id="ARBA00022692"/>
    </source>
</evidence>
<keyword evidence="5 6" id="KW-0472">Membrane</keyword>